<name>A0A9J6CTD0_POLVA</name>
<feature type="compositionally biased region" description="Low complexity" evidence="1">
    <location>
        <begin position="13"/>
        <end position="27"/>
    </location>
</feature>
<organism evidence="2 3">
    <name type="scientific">Polypedilum vanderplanki</name>
    <name type="common">Sleeping chironomid midge</name>
    <dbReference type="NCBI Taxonomy" id="319348"/>
    <lineage>
        <taxon>Eukaryota</taxon>
        <taxon>Metazoa</taxon>
        <taxon>Ecdysozoa</taxon>
        <taxon>Arthropoda</taxon>
        <taxon>Hexapoda</taxon>
        <taxon>Insecta</taxon>
        <taxon>Pterygota</taxon>
        <taxon>Neoptera</taxon>
        <taxon>Endopterygota</taxon>
        <taxon>Diptera</taxon>
        <taxon>Nematocera</taxon>
        <taxon>Chironomoidea</taxon>
        <taxon>Chironomidae</taxon>
        <taxon>Chironominae</taxon>
        <taxon>Polypedilum</taxon>
        <taxon>Polypedilum</taxon>
    </lineage>
</organism>
<feature type="region of interest" description="Disordered" evidence="1">
    <location>
        <begin position="1"/>
        <end position="27"/>
    </location>
</feature>
<accession>A0A9J6CTD0</accession>
<gene>
    <name evidence="2" type="ORF">PVAND_014225</name>
</gene>
<proteinExistence type="predicted"/>
<dbReference type="EMBL" id="JADBJN010000001">
    <property type="protein sequence ID" value="KAG5685022.1"/>
    <property type="molecule type" value="Genomic_DNA"/>
</dbReference>
<protein>
    <submittedName>
        <fullName evidence="2">Uncharacterized protein</fullName>
    </submittedName>
</protein>
<sequence length="68" mass="7897">MSNQNQRVEQHNIDISTASDADATSTAAQQKFGTGIFRYCCDKVFRNRFKKKEMKKEHDESSTFEECE</sequence>
<dbReference type="Proteomes" id="UP001107558">
    <property type="component" value="Chromosome 1"/>
</dbReference>
<evidence type="ECO:0000256" key="1">
    <source>
        <dbReference type="SAM" id="MobiDB-lite"/>
    </source>
</evidence>
<dbReference type="AlphaFoldDB" id="A0A9J6CTD0"/>
<evidence type="ECO:0000313" key="2">
    <source>
        <dbReference type="EMBL" id="KAG5685022.1"/>
    </source>
</evidence>
<evidence type="ECO:0000313" key="3">
    <source>
        <dbReference type="Proteomes" id="UP001107558"/>
    </source>
</evidence>
<keyword evidence="3" id="KW-1185">Reference proteome</keyword>
<comment type="caution">
    <text evidence="2">The sequence shown here is derived from an EMBL/GenBank/DDBJ whole genome shotgun (WGS) entry which is preliminary data.</text>
</comment>
<reference evidence="2" key="1">
    <citation type="submission" date="2021-03" db="EMBL/GenBank/DDBJ databases">
        <title>Chromosome level genome of the anhydrobiotic midge Polypedilum vanderplanki.</title>
        <authorList>
            <person name="Yoshida Y."/>
            <person name="Kikawada T."/>
            <person name="Gusev O."/>
        </authorList>
    </citation>
    <scope>NUCLEOTIDE SEQUENCE</scope>
    <source>
        <strain evidence="2">NIAS01</strain>
        <tissue evidence="2">Whole body or cell culture</tissue>
    </source>
</reference>